<reference evidence="5" key="1">
    <citation type="submission" date="2012-01" db="EMBL/GenBank/DDBJ databases">
        <authorList>
            <person name="Walter R."/>
            <person name="Schartl M."/>
            <person name="Warren W."/>
        </authorList>
    </citation>
    <scope>NUCLEOTIDE SEQUENCE [LARGE SCALE GENOMIC DNA]</scope>
    <source>
        <strain evidence="5">JP 163 A</strain>
    </source>
</reference>
<feature type="compositionally biased region" description="Basic and acidic residues" evidence="2">
    <location>
        <begin position="369"/>
        <end position="378"/>
    </location>
</feature>
<feature type="compositionally biased region" description="Basic and acidic residues" evidence="2">
    <location>
        <begin position="245"/>
        <end position="259"/>
    </location>
</feature>
<dbReference type="PANTHER" id="PTHR45971:SF2">
    <property type="entry name" value="PROTEIN ASSOCIATED WITH UVRAG AS AUTOPHAGY ENHANCER"/>
    <property type="match status" value="1"/>
</dbReference>
<dbReference type="GO" id="GO:1901981">
    <property type="term" value="F:phosphatidylinositol phosphate binding"/>
    <property type="evidence" value="ECO:0007669"/>
    <property type="project" value="TreeGrafter"/>
</dbReference>
<dbReference type="AlphaFoldDB" id="M3ZYS3"/>
<dbReference type="Proteomes" id="UP000002852">
    <property type="component" value="Unassembled WGS sequence"/>
</dbReference>
<dbReference type="PANTHER" id="PTHR45971">
    <property type="entry name" value="PHOX (PX) DOMAIN-CONTAINING PROTEIN"/>
    <property type="match status" value="1"/>
</dbReference>
<dbReference type="GO" id="GO:0061910">
    <property type="term" value="P:autophagosome-endosome fusion"/>
    <property type="evidence" value="ECO:0007669"/>
    <property type="project" value="TreeGrafter"/>
</dbReference>
<dbReference type="OrthoDB" id="10067503at2759"/>
<dbReference type="HOGENOM" id="CLU_379890_0_0_1"/>
<dbReference type="InParanoid" id="M3ZYS3"/>
<reference evidence="4" key="3">
    <citation type="submission" date="2025-08" db="UniProtKB">
        <authorList>
            <consortium name="Ensembl"/>
        </authorList>
    </citation>
    <scope>IDENTIFICATION</scope>
    <source>
        <strain evidence="4">JP 163 A</strain>
    </source>
</reference>
<feature type="compositionally biased region" description="Polar residues" evidence="2">
    <location>
        <begin position="112"/>
        <end position="121"/>
    </location>
</feature>
<dbReference type="Pfam" id="PF13901">
    <property type="entry name" value="RH_dom"/>
    <property type="match status" value="1"/>
</dbReference>
<feature type="compositionally biased region" description="Polar residues" evidence="2">
    <location>
        <begin position="261"/>
        <end position="278"/>
    </location>
</feature>
<dbReference type="GO" id="GO:0097352">
    <property type="term" value="P:autophagosome maturation"/>
    <property type="evidence" value="ECO:0007669"/>
    <property type="project" value="TreeGrafter"/>
</dbReference>
<feature type="compositionally biased region" description="Low complexity" evidence="2">
    <location>
        <begin position="177"/>
        <end position="193"/>
    </location>
</feature>
<evidence type="ECO:0000256" key="2">
    <source>
        <dbReference type="SAM" id="MobiDB-lite"/>
    </source>
</evidence>
<reference evidence="5" key="2">
    <citation type="journal article" date="2013" name="Nat. Genet.">
        <title>The genome of the platyfish, Xiphophorus maculatus, provides insights into evolutionary adaptation and several complex traits.</title>
        <authorList>
            <person name="Schartl M."/>
            <person name="Walter R.B."/>
            <person name="Shen Y."/>
            <person name="Garcia T."/>
            <person name="Catchen J."/>
            <person name="Amores A."/>
            <person name="Braasch I."/>
            <person name="Chalopin D."/>
            <person name="Volff J.N."/>
            <person name="Lesch K.P."/>
            <person name="Bisazza A."/>
            <person name="Minx P."/>
            <person name="Hillier L."/>
            <person name="Wilson R.K."/>
            <person name="Fuerstenberg S."/>
            <person name="Boore J."/>
            <person name="Searle S."/>
            <person name="Postlethwait J.H."/>
            <person name="Warren W.C."/>
        </authorList>
    </citation>
    <scope>NUCLEOTIDE SEQUENCE [LARGE SCALE GENOMIC DNA]</scope>
    <source>
        <strain evidence="5">JP 163 A</strain>
    </source>
</reference>
<dbReference type="Pfam" id="PF21054">
    <property type="entry name" value="RUBC_PIKBD"/>
    <property type="match status" value="1"/>
</dbReference>
<dbReference type="RefSeq" id="XP_023193138.1">
    <property type="nucleotide sequence ID" value="XM_023337370.1"/>
</dbReference>
<feature type="compositionally biased region" description="Low complexity" evidence="2">
    <location>
        <begin position="231"/>
        <end position="244"/>
    </location>
</feature>
<feature type="region of interest" description="Disordered" evidence="2">
    <location>
        <begin position="343"/>
        <end position="410"/>
    </location>
</feature>
<protein>
    <submittedName>
        <fullName evidence="4">Rubicon like autophagy enhancer</fullName>
    </submittedName>
</protein>
<dbReference type="GO" id="GO:0061909">
    <property type="term" value="P:autophagosome-lysosome fusion"/>
    <property type="evidence" value="ECO:0007669"/>
    <property type="project" value="TreeGrafter"/>
</dbReference>
<organism evidence="4 5">
    <name type="scientific">Xiphophorus maculatus</name>
    <name type="common">Southern platyfish</name>
    <name type="synonym">Platypoecilus maculatus</name>
    <dbReference type="NCBI Taxonomy" id="8083"/>
    <lineage>
        <taxon>Eukaryota</taxon>
        <taxon>Metazoa</taxon>
        <taxon>Chordata</taxon>
        <taxon>Craniata</taxon>
        <taxon>Vertebrata</taxon>
        <taxon>Euteleostomi</taxon>
        <taxon>Actinopterygii</taxon>
        <taxon>Neopterygii</taxon>
        <taxon>Teleostei</taxon>
        <taxon>Neoteleostei</taxon>
        <taxon>Acanthomorphata</taxon>
        <taxon>Ovalentaria</taxon>
        <taxon>Atherinomorphae</taxon>
        <taxon>Cyprinodontiformes</taxon>
        <taxon>Poeciliidae</taxon>
        <taxon>Poeciliinae</taxon>
        <taxon>Xiphophorus</taxon>
    </lineage>
</organism>
<dbReference type="GeneID" id="102218832"/>
<dbReference type="SMART" id="SM01175">
    <property type="entry name" value="DUF4206"/>
    <property type="match status" value="1"/>
</dbReference>
<dbReference type="Ensembl" id="ENSXMAT00000007375.2">
    <property type="protein sequence ID" value="ENSXMAP00000007367.2"/>
    <property type="gene ID" value="ENSXMAG00000007349.2"/>
</dbReference>
<sequence>MPINLPANRKQEVGQFSHQQMGSCDGLSSSPNRGGYVSWSVDSGESRQPSTGPPPGTGEKEAFSNQNQEPTNSGCVPSLVRSTQEPSGEETNTAFDLPYPRKQLTRRKCTKTSKNSRQIPGNSKLRDHDRNSKLPRDAMENEEEPSHSKDENVTLHRSSPVISRRSKPISWQEKATSPSNSLSMDSSPRSPGSRDQPECVTSTSKEDVEPRPTSCHQSFETTVEDKKLRVSLSSSPISILSSQDRSSRSPQRSEKEHRGWSLNSWSTPNRTGHSSSTPHSKDRSCSELLDLPPDIFKTSCELEKENAHLVVVDMMLEVLEGVKWTLSFDSMMYKHCVVCTKRQPSSEGRSPARTHGSNTCGWTAPQRRPLPDDTRPPRTDWGADTQEPRVSHNEHQTKSPSILSTDSGFEDCGVGTMPPDLIRNSAECLAQQLVLEFKRKWLPSHVHRRGRQSLRSSLQELPGTGGVEVKTGSLTEEIRLRTRMRGSLNWAPPSSQIIFSVQPQHRRSEVVALQHYLCAGCGTEVEPRYIKKLRHCEYLGRYFCDCCHSGSEAVIPGRVLSNWDFSRYSVSDFSKQLLDSVWSQPLFDLSSVGKALWSKVKDLDRFRELREHLIGIRKLLKACRLSERVLAEFEPLPAHLLDEPLLLSMEDLYRVKKGQLVAQARALLNSALEHVDNCELCRGRGFICEFCRAKDIIFPFQKDKSQQCPVCKACFHKDCFLGKRCPKCTRIQSRTQVQMKS</sequence>
<feature type="domain" description="Rubicon Homology" evidence="3">
    <location>
        <begin position="534"/>
        <end position="735"/>
    </location>
</feature>
<dbReference type="GO" id="GO:0000421">
    <property type="term" value="C:autophagosome membrane"/>
    <property type="evidence" value="ECO:0007669"/>
    <property type="project" value="TreeGrafter"/>
</dbReference>
<feature type="compositionally biased region" description="Polar residues" evidence="2">
    <location>
        <begin position="398"/>
        <end position="407"/>
    </location>
</feature>
<evidence type="ECO:0000256" key="1">
    <source>
        <dbReference type="ARBA" id="ARBA00023006"/>
    </source>
</evidence>
<feature type="compositionally biased region" description="Basic and acidic residues" evidence="2">
    <location>
        <begin position="386"/>
        <end position="397"/>
    </location>
</feature>
<dbReference type="InterPro" id="IPR025258">
    <property type="entry name" value="RH_dom"/>
</dbReference>
<evidence type="ECO:0000313" key="4">
    <source>
        <dbReference type="Ensembl" id="ENSXMAP00000007367.2"/>
    </source>
</evidence>
<feature type="compositionally biased region" description="Basic and acidic residues" evidence="2">
    <location>
        <begin position="124"/>
        <end position="154"/>
    </location>
</feature>
<keyword evidence="5" id="KW-1185">Reference proteome</keyword>
<dbReference type="GeneTree" id="ENSGT00940000160585"/>
<dbReference type="InterPro" id="IPR052428">
    <property type="entry name" value="Autophagy_HostDef_Reg"/>
</dbReference>
<feature type="compositionally biased region" description="Polar residues" evidence="2">
    <location>
        <begin position="14"/>
        <end position="32"/>
    </location>
</feature>
<reference evidence="4" key="4">
    <citation type="submission" date="2025-09" db="UniProtKB">
        <authorList>
            <consortium name="Ensembl"/>
        </authorList>
    </citation>
    <scope>IDENTIFICATION</scope>
    <source>
        <strain evidence="4">JP 163 A</strain>
    </source>
</reference>
<feature type="compositionally biased region" description="Polar residues" evidence="2">
    <location>
        <begin position="63"/>
        <end position="94"/>
    </location>
</feature>
<feature type="region of interest" description="Disordered" evidence="2">
    <location>
        <begin position="1"/>
        <end position="285"/>
    </location>
</feature>
<keyword evidence="1" id="KW-0072">Autophagy</keyword>
<evidence type="ECO:0000313" key="5">
    <source>
        <dbReference type="Proteomes" id="UP000002852"/>
    </source>
</evidence>
<dbReference type="eggNOG" id="KOG1829">
    <property type="taxonomic scope" value="Eukaryota"/>
</dbReference>
<dbReference type="InterPro" id="IPR048569">
    <property type="entry name" value="RUBC_PIKBD"/>
</dbReference>
<feature type="compositionally biased region" description="Polar residues" evidence="2">
    <location>
        <begin position="40"/>
        <end position="50"/>
    </location>
</feature>
<accession>M3ZYS3</accession>
<name>M3ZYS3_XIPMA</name>
<evidence type="ECO:0000259" key="3">
    <source>
        <dbReference type="SMART" id="SM01175"/>
    </source>
</evidence>
<dbReference type="STRING" id="8083.ENSXMAP00000007367"/>
<dbReference type="OMA" id="HVESCQV"/>
<proteinExistence type="predicted"/>